<dbReference type="KEGG" id="bex:A11Q_2394"/>
<organism evidence="1 2">
    <name type="scientific">Pseudobdellovibrio exovorus JSS</name>
    <dbReference type="NCBI Taxonomy" id="1184267"/>
    <lineage>
        <taxon>Bacteria</taxon>
        <taxon>Pseudomonadati</taxon>
        <taxon>Bdellovibrionota</taxon>
        <taxon>Bdellovibrionia</taxon>
        <taxon>Bdellovibrionales</taxon>
        <taxon>Pseudobdellovibrionaceae</taxon>
        <taxon>Pseudobdellovibrio</taxon>
    </lineage>
</organism>
<dbReference type="Proteomes" id="UP000012040">
    <property type="component" value="Chromosome"/>
</dbReference>
<accession>M4VDP6</accession>
<dbReference type="PATRIC" id="fig|1184267.3.peg.2427"/>
<dbReference type="EMBL" id="CP003537">
    <property type="protein sequence ID" value="AGH96610.1"/>
    <property type="molecule type" value="Genomic_DNA"/>
</dbReference>
<dbReference type="AlphaFoldDB" id="M4VDP6"/>
<dbReference type="OrthoDB" id="5290422at2"/>
<evidence type="ECO:0000313" key="1">
    <source>
        <dbReference type="EMBL" id="AGH96610.1"/>
    </source>
</evidence>
<dbReference type="HOGENOM" id="CLU_1233051_0_0_7"/>
<evidence type="ECO:0008006" key="3">
    <source>
        <dbReference type="Google" id="ProtNLM"/>
    </source>
</evidence>
<sequence length="224" mass="24763">MTVFLTTIPCAPTWAQETTSDTSEPAQPKNPVELQREQAKKYGVKDPNSHLFGFHGTLAIPHPTSLGLDYHLNSSFSFSASIGSFRNRIEHTDIGIFNTEITARWHIMNGAFFIGSHFGKQKMTGERTQQIQTETVTAKAEYEGTYYTPHIGWLFVDGPGFTMGAEFGFMTPVGSDITISSNASAGVQATGDYAELVRSTRRLINDTIDHGFPHIAVLRLGWVF</sequence>
<proteinExistence type="predicted"/>
<dbReference type="STRING" id="1184267.A11Q_2394"/>
<name>M4VDP6_9BACT</name>
<dbReference type="RefSeq" id="WP_015471100.1">
    <property type="nucleotide sequence ID" value="NC_020813.1"/>
</dbReference>
<gene>
    <name evidence="1" type="ORF">A11Q_2394</name>
</gene>
<protein>
    <recommendedName>
        <fullName evidence="3">Outer membrane protein beta-barrel domain-containing protein</fullName>
    </recommendedName>
</protein>
<keyword evidence="2" id="KW-1185">Reference proteome</keyword>
<evidence type="ECO:0000313" key="2">
    <source>
        <dbReference type="Proteomes" id="UP000012040"/>
    </source>
</evidence>
<reference evidence="1 2" key="1">
    <citation type="journal article" date="2013" name="ISME J.">
        <title>By their genes ye shall know them: genomic signatures of predatory bacteria.</title>
        <authorList>
            <person name="Pasternak Z."/>
            <person name="Pietrokovski S."/>
            <person name="Rotem O."/>
            <person name="Gophna U."/>
            <person name="Lurie-Weinberger M.N."/>
            <person name="Jurkevitch E."/>
        </authorList>
    </citation>
    <scope>NUCLEOTIDE SEQUENCE [LARGE SCALE GENOMIC DNA]</scope>
    <source>
        <strain evidence="1 2">JSS</strain>
    </source>
</reference>